<dbReference type="Proteomes" id="UP000054995">
    <property type="component" value="Unassembled WGS sequence"/>
</dbReference>
<evidence type="ECO:0000313" key="1">
    <source>
        <dbReference type="EMBL" id="KRY84043.1"/>
    </source>
</evidence>
<comment type="caution">
    <text evidence="1">The sequence shown here is derived from an EMBL/GenBank/DDBJ whole genome shotgun (WGS) entry which is preliminary data.</text>
</comment>
<protein>
    <submittedName>
        <fullName evidence="1">Uncharacterized protein</fullName>
    </submittedName>
</protein>
<keyword evidence="2" id="KW-1185">Reference proteome</keyword>
<accession>A0A0V1FDD9</accession>
<dbReference type="AlphaFoldDB" id="A0A0V1FDD9"/>
<sequence>MLPLKLANSEASVSANNNIRDESFTLLIDVGERLCMINNSFRSDAILHINIDIVPNLESSYSISTDQEKSDNYNETGRTLHDRVFAEESQKRCITIRFRCEPLETK</sequence>
<proteinExistence type="predicted"/>
<dbReference type="EMBL" id="JYDT01000124">
    <property type="protein sequence ID" value="KRY84043.1"/>
    <property type="molecule type" value="Genomic_DNA"/>
</dbReference>
<organism evidence="1 2">
    <name type="scientific">Trichinella pseudospiralis</name>
    <name type="common">Parasitic roundworm</name>
    <dbReference type="NCBI Taxonomy" id="6337"/>
    <lineage>
        <taxon>Eukaryota</taxon>
        <taxon>Metazoa</taxon>
        <taxon>Ecdysozoa</taxon>
        <taxon>Nematoda</taxon>
        <taxon>Enoplea</taxon>
        <taxon>Dorylaimia</taxon>
        <taxon>Trichinellida</taxon>
        <taxon>Trichinellidae</taxon>
        <taxon>Trichinella</taxon>
    </lineage>
</organism>
<evidence type="ECO:0000313" key="2">
    <source>
        <dbReference type="Proteomes" id="UP000054995"/>
    </source>
</evidence>
<reference evidence="1 2" key="1">
    <citation type="submission" date="2015-01" db="EMBL/GenBank/DDBJ databases">
        <title>Evolution of Trichinella species and genotypes.</title>
        <authorList>
            <person name="Korhonen P.K."/>
            <person name="Edoardo P."/>
            <person name="Giuseppe L.R."/>
            <person name="Gasser R.B."/>
        </authorList>
    </citation>
    <scope>NUCLEOTIDE SEQUENCE [LARGE SCALE GENOMIC DNA]</scope>
    <source>
        <strain evidence="1">ISS470</strain>
    </source>
</reference>
<name>A0A0V1FDD9_TRIPS</name>
<gene>
    <name evidence="1" type="ORF">T4D_4362</name>
</gene>